<accession>A0ABQ7TAW2</accession>
<feature type="chain" id="PRO_5045635301" description="Linker for activation of T-cells family member 1" evidence="2">
    <location>
        <begin position="28"/>
        <end position="197"/>
    </location>
</feature>
<evidence type="ECO:0000313" key="4">
    <source>
        <dbReference type="Proteomes" id="UP000826234"/>
    </source>
</evidence>
<name>A0ABQ7TAW2_PHRPL</name>
<keyword evidence="4" id="KW-1185">Reference proteome</keyword>
<proteinExistence type="predicted"/>
<sequence>MAAFPTGDLFWMLALTVPVLVVLLVLCTDCRDTELDTPPISDYEDNSTMVCPPVPTRLERVSPVMKTKVSNRKSSAISFLQNMQLDSLVGVIGRYLLGRHFFSLICNTPCAGTPGVVLPDVPITDQRNEDHASSDSIMDQYENMPESQRHSPGEYVNVLEPEATTLEPCFAIGANDCTSDRESEDDVPDYENVCPGL</sequence>
<protein>
    <recommendedName>
        <fullName evidence="5">Linker for activation of T-cells family member 1</fullName>
    </recommendedName>
</protein>
<evidence type="ECO:0000256" key="1">
    <source>
        <dbReference type="SAM" id="MobiDB-lite"/>
    </source>
</evidence>
<feature type="region of interest" description="Disordered" evidence="1">
    <location>
        <begin position="178"/>
        <end position="197"/>
    </location>
</feature>
<dbReference type="Proteomes" id="UP000826234">
    <property type="component" value="Unassembled WGS sequence"/>
</dbReference>
<organism evidence="3 4">
    <name type="scientific">Phrynosoma platyrhinos</name>
    <name type="common">Desert horned lizard</name>
    <dbReference type="NCBI Taxonomy" id="52577"/>
    <lineage>
        <taxon>Eukaryota</taxon>
        <taxon>Metazoa</taxon>
        <taxon>Chordata</taxon>
        <taxon>Craniata</taxon>
        <taxon>Vertebrata</taxon>
        <taxon>Euteleostomi</taxon>
        <taxon>Lepidosauria</taxon>
        <taxon>Squamata</taxon>
        <taxon>Bifurcata</taxon>
        <taxon>Unidentata</taxon>
        <taxon>Episquamata</taxon>
        <taxon>Toxicofera</taxon>
        <taxon>Iguania</taxon>
        <taxon>Phrynosomatidae</taxon>
        <taxon>Phrynosomatinae</taxon>
        <taxon>Phrynosoma</taxon>
    </lineage>
</organism>
<evidence type="ECO:0000313" key="3">
    <source>
        <dbReference type="EMBL" id="KAH0626555.1"/>
    </source>
</evidence>
<dbReference type="EMBL" id="JAIPUX010000521">
    <property type="protein sequence ID" value="KAH0626555.1"/>
    <property type="molecule type" value="Genomic_DNA"/>
</dbReference>
<keyword evidence="2" id="KW-0732">Signal</keyword>
<evidence type="ECO:0008006" key="5">
    <source>
        <dbReference type="Google" id="ProtNLM"/>
    </source>
</evidence>
<feature type="signal peptide" evidence="2">
    <location>
        <begin position="1"/>
        <end position="27"/>
    </location>
</feature>
<evidence type="ECO:0000256" key="2">
    <source>
        <dbReference type="SAM" id="SignalP"/>
    </source>
</evidence>
<comment type="caution">
    <text evidence="3">The sequence shown here is derived from an EMBL/GenBank/DDBJ whole genome shotgun (WGS) entry which is preliminary data.</text>
</comment>
<gene>
    <name evidence="3" type="ORF">JD844_001613</name>
</gene>
<reference evidence="3 4" key="1">
    <citation type="journal article" date="2022" name="Gigascience">
        <title>A chromosome-level genome assembly and annotation of the desert horned lizard, Phrynosoma platyrhinos, provides insight into chromosomal rearrangements among reptiles.</title>
        <authorList>
            <person name="Koochekian N."/>
            <person name="Ascanio A."/>
            <person name="Farleigh K."/>
            <person name="Card D.C."/>
            <person name="Schield D.R."/>
            <person name="Castoe T.A."/>
            <person name="Jezkova T."/>
        </authorList>
    </citation>
    <scope>NUCLEOTIDE SEQUENCE [LARGE SCALE GENOMIC DNA]</scope>
    <source>
        <strain evidence="3">NK-2021</strain>
    </source>
</reference>